<dbReference type="EMBL" id="JAATTO010000008">
    <property type="protein sequence ID" value="MBC9978056.1"/>
    <property type="molecule type" value="Genomic_DNA"/>
</dbReference>
<reference evidence="2 3" key="1">
    <citation type="journal article" date="2020" name="Arch. Microbiol.">
        <title>Bradyrhizobium campsiandrae sp. nov., a nitrogen-fixing bacterial strain isolated from a native leguminous tree from the Amazon adapted to flooded conditions.</title>
        <authorList>
            <person name="Cabral Michel D."/>
            <person name="Martins da Costa E."/>
            <person name="Azarias Guimaraes A."/>
            <person name="Soares de Carvalho T."/>
            <person name="Santos de Castro Caputo P."/>
            <person name="Willems A."/>
            <person name="de Souza Moreira F.M."/>
        </authorList>
    </citation>
    <scope>NUCLEOTIDE SEQUENCE [LARGE SCALE GENOMIC DNA]</scope>
    <source>
        <strain evidence="3">INPA 384B</strain>
    </source>
</reference>
<name>A0ABR7U250_9BRAD</name>
<protein>
    <submittedName>
        <fullName evidence="2">Uncharacterized protein</fullName>
    </submittedName>
</protein>
<evidence type="ECO:0000256" key="1">
    <source>
        <dbReference type="SAM" id="Phobius"/>
    </source>
</evidence>
<sequence>MSRRSIIAAMRAHQETETALPWRGYFLSVGGALLCLLWAAGSLLPEPSPGRFTEADPALPPIRIQSAMKGPERVAIDTNQSQPAPSDKEIVVAHSAAQAIDPPDRD</sequence>
<dbReference type="Proteomes" id="UP000639516">
    <property type="component" value="Unassembled WGS sequence"/>
</dbReference>
<gene>
    <name evidence="2" type="ORF">HA482_07460</name>
</gene>
<evidence type="ECO:0000313" key="2">
    <source>
        <dbReference type="EMBL" id="MBC9978056.1"/>
    </source>
</evidence>
<keyword evidence="1" id="KW-0472">Membrane</keyword>
<dbReference type="RefSeq" id="WP_188107619.1">
    <property type="nucleotide sequence ID" value="NZ_JAANIH010000085.1"/>
</dbReference>
<proteinExistence type="predicted"/>
<keyword evidence="3" id="KW-1185">Reference proteome</keyword>
<accession>A0ABR7U250</accession>
<organism evidence="2 3">
    <name type="scientific">Bradyrhizobium campsiandrae</name>
    <dbReference type="NCBI Taxonomy" id="1729892"/>
    <lineage>
        <taxon>Bacteria</taxon>
        <taxon>Pseudomonadati</taxon>
        <taxon>Pseudomonadota</taxon>
        <taxon>Alphaproteobacteria</taxon>
        <taxon>Hyphomicrobiales</taxon>
        <taxon>Nitrobacteraceae</taxon>
        <taxon>Bradyrhizobium</taxon>
    </lineage>
</organism>
<feature type="transmembrane region" description="Helical" evidence="1">
    <location>
        <begin position="20"/>
        <end position="40"/>
    </location>
</feature>
<keyword evidence="1" id="KW-1133">Transmembrane helix</keyword>
<keyword evidence="1" id="KW-0812">Transmembrane</keyword>
<evidence type="ECO:0000313" key="3">
    <source>
        <dbReference type="Proteomes" id="UP000639516"/>
    </source>
</evidence>
<comment type="caution">
    <text evidence="2">The sequence shown here is derived from an EMBL/GenBank/DDBJ whole genome shotgun (WGS) entry which is preliminary data.</text>
</comment>